<dbReference type="InterPro" id="IPR023352">
    <property type="entry name" value="MAPEG-like_dom_sf"/>
</dbReference>
<comment type="subcellular location">
    <subcellularLocation>
        <location evidence="1">Membrane</location>
    </subcellularLocation>
</comment>
<dbReference type="RefSeq" id="WP_088334104.1">
    <property type="nucleotide sequence ID" value="NZ_NBBJ01000003.1"/>
</dbReference>
<evidence type="ECO:0000256" key="3">
    <source>
        <dbReference type="ARBA" id="ARBA00022989"/>
    </source>
</evidence>
<protein>
    <submittedName>
        <fullName evidence="6">Inner membrane protein YecN</fullName>
    </submittedName>
</protein>
<dbReference type="Proteomes" id="UP000197783">
    <property type="component" value="Unassembled WGS sequence"/>
</dbReference>
<keyword evidence="4 5" id="KW-0472">Membrane</keyword>
<evidence type="ECO:0000256" key="2">
    <source>
        <dbReference type="ARBA" id="ARBA00022692"/>
    </source>
</evidence>
<evidence type="ECO:0000313" key="7">
    <source>
        <dbReference type="Proteomes" id="UP000197783"/>
    </source>
</evidence>
<feature type="transmembrane region" description="Helical" evidence="5">
    <location>
        <begin position="105"/>
        <end position="127"/>
    </location>
</feature>
<organism evidence="6 7">
    <name type="scientific">Sphingomonas mucosissima</name>
    <dbReference type="NCBI Taxonomy" id="370959"/>
    <lineage>
        <taxon>Bacteria</taxon>
        <taxon>Pseudomonadati</taxon>
        <taxon>Pseudomonadota</taxon>
        <taxon>Alphaproteobacteria</taxon>
        <taxon>Sphingomonadales</taxon>
        <taxon>Sphingomonadaceae</taxon>
        <taxon>Sphingomonas</taxon>
    </lineage>
</organism>
<comment type="caution">
    <text evidence="6">The sequence shown here is derived from an EMBL/GenBank/DDBJ whole genome shotgun (WGS) entry which is preliminary data.</text>
</comment>
<reference evidence="6 7" key="1">
    <citation type="submission" date="2017-03" db="EMBL/GenBank/DDBJ databases">
        <title>Genome sequence of Sphingomonas mucosissima DSM 17494.</title>
        <authorList>
            <person name="Poehlein A."/>
            <person name="Wuebbeler J.H."/>
            <person name="Steinbuechel A."/>
            <person name="Daniel R."/>
        </authorList>
    </citation>
    <scope>NUCLEOTIDE SEQUENCE [LARGE SCALE GENOMIC DNA]</scope>
    <source>
        <strain evidence="6 7">DSM 17494</strain>
    </source>
</reference>
<accession>A0A245ZIX1</accession>
<dbReference type="GO" id="GO:0016020">
    <property type="term" value="C:membrane"/>
    <property type="evidence" value="ECO:0007669"/>
    <property type="project" value="UniProtKB-SubCell"/>
</dbReference>
<dbReference type="Pfam" id="PF01124">
    <property type="entry name" value="MAPEG"/>
    <property type="match status" value="1"/>
</dbReference>
<keyword evidence="2 5" id="KW-0812">Transmembrane</keyword>
<dbReference type="OrthoDB" id="7619858at2"/>
<keyword evidence="3 5" id="KW-1133">Transmembrane helix</keyword>
<dbReference type="PANTHER" id="PTHR35814">
    <property type="match status" value="1"/>
</dbReference>
<evidence type="ECO:0000256" key="4">
    <source>
        <dbReference type="ARBA" id="ARBA00023136"/>
    </source>
</evidence>
<evidence type="ECO:0000313" key="6">
    <source>
        <dbReference type="EMBL" id="OWK29680.1"/>
    </source>
</evidence>
<keyword evidence="7" id="KW-1185">Reference proteome</keyword>
<dbReference type="PANTHER" id="PTHR35814:SF1">
    <property type="entry name" value="GLUTATHIONE S-TRANSFERASE-RELATED"/>
    <property type="match status" value="1"/>
</dbReference>
<dbReference type="InterPro" id="IPR001129">
    <property type="entry name" value="Membr-assoc_MAPEG"/>
</dbReference>
<dbReference type="SUPFAM" id="SSF161084">
    <property type="entry name" value="MAPEG domain-like"/>
    <property type="match status" value="1"/>
</dbReference>
<feature type="transmembrane region" description="Helical" evidence="5">
    <location>
        <begin position="76"/>
        <end position="93"/>
    </location>
</feature>
<evidence type="ECO:0000256" key="5">
    <source>
        <dbReference type="SAM" id="Phobius"/>
    </source>
</evidence>
<dbReference type="AlphaFoldDB" id="A0A245ZIX1"/>
<sequence>MVLPVTLVIAAACAVINIWLAVRLVRRRVQGKVMVGDGGDPALAAGMRAHANFIEYAPIVLILMALIELARGPLVALWIIGAVFVVARIAHPLGMGRAAPNAFRAGGAVATWIVTLILAGWALAIVVGMDGGGTITLAHVETPRG</sequence>
<feature type="transmembrane region" description="Helical" evidence="5">
    <location>
        <begin position="6"/>
        <end position="25"/>
    </location>
</feature>
<dbReference type="Gene3D" id="1.20.120.550">
    <property type="entry name" value="Membrane associated eicosanoid/glutathione metabolism-like domain"/>
    <property type="match status" value="1"/>
</dbReference>
<evidence type="ECO:0000256" key="1">
    <source>
        <dbReference type="ARBA" id="ARBA00004370"/>
    </source>
</evidence>
<name>A0A245ZIX1_9SPHN</name>
<proteinExistence type="predicted"/>
<dbReference type="EMBL" id="NBBJ01000003">
    <property type="protein sequence ID" value="OWK29680.1"/>
    <property type="molecule type" value="Genomic_DNA"/>
</dbReference>
<gene>
    <name evidence="6" type="primary">yecN</name>
    <name evidence="6" type="ORF">SPMU_21000</name>
</gene>